<comment type="caution">
    <text evidence="1">The sequence shown here is derived from an EMBL/GenBank/DDBJ whole genome shotgun (WGS) entry which is preliminary data.</text>
</comment>
<evidence type="ECO:0000313" key="2">
    <source>
        <dbReference type="Proteomes" id="UP000534783"/>
    </source>
</evidence>
<gene>
    <name evidence="1" type="ORF">MNODULE_21180</name>
</gene>
<dbReference type="SUPFAM" id="SSF54427">
    <property type="entry name" value="NTF2-like"/>
    <property type="match status" value="1"/>
</dbReference>
<sequence length="180" mass="20407">MMIRRNNRWIGMGLILIFLVAGSASALVEISKKAEVRADQDDIDAILDTFDQAEESLQAENLSVIMSVYSDGYLNRGLRKEETSRIWQDIFKRYDRLSSRHLFSRIVVDPNGKTAKVTCTGSLFGVSVFKGGARSEAVQIDTWFEAIHHLAFEEGEWRIIGHDPSEKERDLFGSAIHLLF</sequence>
<dbReference type="Proteomes" id="UP000534783">
    <property type="component" value="Unassembled WGS sequence"/>
</dbReference>
<dbReference type="Gene3D" id="3.10.450.50">
    <property type="match status" value="1"/>
</dbReference>
<reference evidence="1 2" key="1">
    <citation type="journal article" date="2020" name="Nature">
        <title>Bacterial chemolithoautotrophy via manganese oxidation.</title>
        <authorList>
            <person name="Yu H."/>
            <person name="Leadbetter J.R."/>
        </authorList>
    </citation>
    <scope>NUCLEOTIDE SEQUENCE [LARGE SCALE GENOMIC DNA]</scope>
    <source>
        <strain evidence="1 2">Mn-1</strain>
    </source>
</reference>
<accession>A0A7X6DU06</accession>
<protein>
    <recommendedName>
        <fullName evidence="3">SnoaL-like domain-containing protein</fullName>
    </recommendedName>
</protein>
<evidence type="ECO:0000313" key="1">
    <source>
        <dbReference type="EMBL" id="NKE73275.1"/>
    </source>
</evidence>
<keyword evidence="2" id="KW-1185">Reference proteome</keyword>
<evidence type="ECO:0008006" key="3">
    <source>
        <dbReference type="Google" id="ProtNLM"/>
    </source>
</evidence>
<dbReference type="InterPro" id="IPR032710">
    <property type="entry name" value="NTF2-like_dom_sf"/>
</dbReference>
<proteinExistence type="predicted"/>
<name>A0A7X6DU06_9BACT</name>
<dbReference type="EMBL" id="VTOW01000005">
    <property type="protein sequence ID" value="NKE73275.1"/>
    <property type="molecule type" value="Genomic_DNA"/>
</dbReference>
<dbReference type="AlphaFoldDB" id="A0A7X6DU06"/>
<organism evidence="1 2">
    <name type="scientific">Candidatus Manganitrophus noduliformans</name>
    <dbReference type="NCBI Taxonomy" id="2606439"/>
    <lineage>
        <taxon>Bacteria</taxon>
        <taxon>Pseudomonadati</taxon>
        <taxon>Nitrospirota</taxon>
        <taxon>Nitrospiria</taxon>
        <taxon>Candidatus Troglogloeales</taxon>
        <taxon>Candidatus Manganitrophaceae</taxon>
        <taxon>Candidatus Manganitrophus</taxon>
    </lineage>
</organism>